<protein>
    <recommendedName>
        <fullName evidence="2">Ankyrin repeat domain-containing protein</fullName>
    </recommendedName>
</protein>
<sequence length="28" mass="2860">MLIQAGADVNAPVVWSSGFGDTPLLMVA</sequence>
<dbReference type="EMBL" id="VYDO01000219">
    <property type="protein sequence ID" value="MYG38664.1"/>
    <property type="molecule type" value="Genomic_DNA"/>
</dbReference>
<accession>A0A6B1FBP1</accession>
<evidence type="ECO:0008006" key="2">
    <source>
        <dbReference type="Google" id="ProtNLM"/>
    </source>
</evidence>
<name>A0A6B1FBP1_9SYNE</name>
<comment type="caution">
    <text evidence="1">The sequence shown here is derived from an EMBL/GenBank/DDBJ whole genome shotgun (WGS) entry which is preliminary data.</text>
</comment>
<gene>
    <name evidence="1" type="ORF">F4162_06765</name>
</gene>
<evidence type="ECO:0000313" key="1">
    <source>
        <dbReference type="EMBL" id="MYG38664.1"/>
    </source>
</evidence>
<proteinExistence type="predicted"/>
<reference evidence="1" key="1">
    <citation type="submission" date="2019-09" db="EMBL/GenBank/DDBJ databases">
        <title>Characterisation of the sponge microbiome using genome-centric metagenomics.</title>
        <authorList>
            <person name="Engelberts J.P."/>
            <person name="Robbins S.J."/>
            <person name="De Goeij J.M."/>
            <person name="Aranda M."/>
            <person name="Bell S.C."/>
            <person name="Webster N.S."/>
        </authorList>
    </citation>
    <scope>NUCLEOTIDE SEQUENCE</scope>
    <source>
        <strain evidence="1">SB0676_bin_10</strain>
    </source>
</reference>
<organism evidence="1">
    <name type="scientific">Synechococcus sp. SB0676_bin_10</name>
    <dbReference type="NCBI Taxonomy" id="2604869"/>
    <lineage>
        <taxon>Bacteria</taxon>
        <taxon>Bacillati</taxon>
        <taxon>Cyanobacteriota</taxon>
        <taxon>Cyanophyceae</taxon>
        <taxon>Synechococcales</taxon>
        <taxon>Synechococcaceae</taxon>
        <taxon>Synechococcus</taxon>
    </lineage>
</organism>
<dbReference type="AlphaFoldDB" id="A0A6B1FBP1"/>